<feature type="transmembrane region" description="Helical" evidence="7">
    <location>
        <begin position="116"/>
        <end position="138"/>
    </location>
</feature>
<dbReference type="InterPro" id="IPR003317">
    <property type="entry name" value="Cyt-d_oxidase_su2"/>
</dbReference>
<name>V4T733_9HYPH</name>
<dbReference type="Proteomes" id="UP000017819">
    <property type="component" value="Unassembled WGS sequence"/>
</dbReference>
<dbReference type="eggNOG" id="COG1294">
    <property type="taxonomic scope" value="Bacteria"/>
</dbReference>
<sequence>MEEWLPFVWAGIIGLAVVFYVIADGFDLGIGILFPFTSDEEDRDVMMNSVAPFWDGNETWLVLGGGGLLVAFPLAYSIIMPALYVPLILMLLALIFRGVSFEFRWVSKPNHKAWDFAFWAGSTVATFCQGLVLGGFLQGISVTDERFSGNALDFLTPFSIMCGFGLVAGYALIGATWLIMRTEGRVMERAVKQSQILLLIVLAFIVIVSVWTPLSSERIAGRWFAMERILWLWPVPLATAALAWFAWAKLRLEWSAWPFVAVIGLFLLAFVGLGISTYPYIVPPDITIVQAASSPSTQMFMLWGVLILLPVILGYIVFVYYTFRGKVRPGEGYH</sequence>
<comment type="caution">
    <text evidence="8">The sequence shown here is derived from an EMBL/GenBank/DDBJ whole genome shotgun (WGS) entry which is preliminary data.</text>
</comment>
<evidence type="ECO:0000256" key="2">
    <source>
        <dbReference type="ARBA" id="ARBA00007543"/>
    </source>
</evidence>
<dbReference type="PATRIC" id="fig|631454.5.peg.4102"/>
<comment type="subcellular location">
    <subcellularLocation>
        <location evidence="1">Cell membrane</location>
        <topology evidence="1">Multi-pass membrane protein</topology>
    </subcellularLocation>
</comment>
<organism evidence="8 9">
    <name type="scientific">Lutibaculum baratangense AMV1</name>
    <dbReference type="NCBI Taxonomy" id="631454"/>
    <lineage>
        <taxon>Bacteria</taxon>
        <taxon>Pseudomonadati</taxon>
        <taxon>Pseudomonadota</taxon>
        <taxon>Alphaproteobacteria</taxon>
        <taxon>Hyphomicrobiales</taxon>
        <taxon>Tepidamorphaceae</taxon>
        <taxon>Lutibaculum</taxon>
    </lineage>
</organism>
<dbReference type="NCBIfam" id="TIGR00203">
    <property type="entry name" value="cydB"/>
    <property type="match status" value="1"/>
</dbReference>
<feature type="transmembrane region" description="Helical" evidence="7">
    <location>
        <begin position="259"/>
        <end position="281"/>
    </location>
</feature>
<evidence type="ECO:0000256" key="3">
    <source>
        <dbReference type="ARBA" id="ARBA00022475"/>
    </source>
</evidence>
<reference evidence="8 9" key="1">
    <citation type="journal article" date="2014" name="Genome Announc.">
        <title>Draft Genome Sequence of Lutibaculum baratangense Strain AMV1T, Isolated from a Mud Volcano in Andamans, India.</title>
        <authorList>
            <person name="Singh A."/>
            <person name="Sreenivas A."/>
            <person name="Sathyanarayana Reddy G."/>
            <person name="Pinnaka A.K."/>
            <person name="Shivaji S."/>
        </authorList>
    </citation>
    <scope>NUCLEOTIDE SEQUENCE [LARGE SCALE GENOMIC DNA]</scope>
    <source>
        <strain evidence="8 9">AMV1</strain>
    </source>
</reference>
<evidence type="ECO:0000256" key="7">
    <source>
        <dbReference type="SAM" id="Phobius"/>
    </source>
</evidence>
<proteinExistence type="inferred from homology"/>
<evidence type="ECO:0000256" key="1">
    <source>
        <dbReference type="ARBA" id="ARBA00004651"/>
    </source>
</evidence>
<comment type="similarity">
    <text evidence="2">Belongs to the cytochrome ubiquinol oxidase subunit 2 family.</text>
</comment>
<dbReference type="GO" id="GO:0009055">
    <property type="term" value="F:electron transfer activity"/>
    <property type="evidence" value="ECO:0007669"/>
    <property type="project" value="TreeGrafter"/>
</dbReference>
<feature type="transmembrane region" description="Helical" evidence="7">
    <location>
        <begin position="158"/>
        <end position="180"/>
    </location>
</feature>
<protein>
    <submittedName>
        <fullName evidence="8">Putative Cytochrome bd2, subunit II</fullName>
    </submittedName>
</protein>
<accession>V4T733</accession>
<feature type="transmembrane region" description="Helical" evidence="7">
    <location>
        <begin position="7"/>
        <end position="36"/>
    </location>
</feature>
<dbReference type="Pfam" id="PF02322">
    <property type="entry name" value="Cyt_bd_oxida_II"/>
    <property type="match status" value="1"/>
</dbReference>
<dbReference type="EMBL" id="AWXZ01000044">
    <property type="protein sequence ID" value="ESR22428.1"/>
    <property type="molecule type" value="Genomic_DNA"/>
</dbReference>
<evidence type="ECO:0000256" key="4">
    <source>
        <dbReference type="ARBA" id="ARBA00022692"/>
    </source>
</evidence>
<feature type="transmembrane region" description="Helical" evidence="7">
    <location>
        <begin position="74"/>
        <end position="96"/>
    </location>
</feature>
<dbReference type="PANTHER" id="PTHR43141:SF4">
    <property type="entry name" value="CYTOCHROME BD2 SUBUNIT II"/>
    <property type="match status" value="1"/>
</dbReference>
<dbReference type="GO" id="GO:0019646">
    <property type="term" value="P:aerobic electron transport chain"/>
    <property type="evidence" value="ECO:0007669"/>
    <property type="project" value="TreeGrafter"/>
</dbReference>
<keyword evidence="4 7" id="KW-0812">Transmembrane</keyword>
<dbReference type="OrthoDB" id="9776710at2"/>
<keyword evidence="6 7" id="KW-0472">Membrane</keyword>
<dbReference type="GO" id="GO:0016682">
    <property type="term" value="F:oxidoreductase activity, acting on diphenols and related substances as donors, oxygen as acceptor"/>
    <property type="evidence" value="ECO:0007669"/>
    <property type="project" value="TreeGrafter"/>
</dbReference>
<dbReference type="GO" id="GO:0005886">
    <property type="term" value="C:plasma membrane"/>
    <property type="evidence" value="ECO:0007669"/>
    <property type="project" value="UniProtKB-SubCell"/>
</dbReference>
<feature type="transmembrane region" description="Helical" evidence="7">
    <location>
        <begin position="301"/>
        <end position="323"/>
    </location>
</feature>
<feature type="transmembrane region" description="Helical" evidence="7">
    <location>
        <begin position="229"/>
        <end position="247"/>
    </location>
</feature>
<keyword evidence="9" id="KW-1185">Reference proteome</keyword>
<dbReference type="GO" id="GO:0070069">
    <property type="term" value="C:cytochrome complex"/>
    <property type="evidence" value="ECO:0007669"/>
    <property type="project" value="TreeGrafter"/>
</dbReference>
<dbReference type="PANTHER" id="PTHR43141">
    <property type="entry name" value="CYTOCHROME BD2 SUBUNIT II"/>
    <property type="match status" value="1"/>
</dbReference>
<evidence type="ECO:0000256" key="6">
    <source>
        <dbReference type="ARBA" id="ARBA00023136"/>
    </source>
</evidence>
<dbReference type="AlphaFoldDB" id="V4T733"/>
<evidence type="ECO:0000313" key="8">
    <source>
        <dbReference type="EMBL" id="ESR22428.1"/>
    </source>
</evidence>
<gene>
    <name evidence="8" type="ORF">N177_4158</name>
</gene>
<evidence type="ECO:0000313" key="9">
    <source>
        <dbReference type="Proteomes" id="UP000017819"/>
    </source>
</evidence>
<dbReference type="STRING" id="631454.N177_4158"/>
<evidence type="ECO:0000256" key="5">
    <source>
        <dbReference type="ARBA" id="ARBA00022989"/>
    </source>
</evidence>
<dbReference type="RefSeq" id="WP_023434260.1">
    <property type="nucleotide sequence ID" value="NZ_AWXZ01000044.1"/>
</dbReference>
<keyword evidence="3" id="KW-1003">Cell membrane</keyword>
<feature type="transmembrane region" description="Helical" evidence="7">
    <location>
        <begin position="196"/>
        <end position="214"/>
    </location>
</feature>
<keyword evidence="5 7" id="KW-1133">Transmembrane helix</keyword>